<evidence type="ECO:0000256" key="1">
    <source>
        <dbReference type="SAM" id="Phobius"/>
    </source>
</evidence>
<feature type="transmembrane region" description="Helical" evidence="1">
    <location>
        <begin position="93"/>
        <end position="111"/>
    </location>
</feature>
<feature type="transmembrane region" description="Helical" evidence="1">
    <location>
        <begin position="30"/>
        <end position="51"/>
    </location>
</feature>
<accession>A0ABY4S3H5</accession>
<keyword evidence="3" id="KW-1185">Reference proteome</keyword>
<feature type="transmembrane region" description="Helical" evidence="1">
    <location>
        <begin position="123"/>
        <end position="141"/>
    </location>
</feature>
<dbReference type="Proteomes" id="UP001056201">
    <property type="component" value="Chromosome 1"/>
</dbReference>
<feature type="transmembrane region" description="Helical" evidence="1">
    <location>
        <begin position="179"/>
        <end position="201"/>
    </location>
</feature>
<protein>
    <recommendedName>
        <fullName evidence="4">MFS transporter permease</fullName>
    </recommendedName>
</protein>
<sequence length="240" mass="25639">MSEWWTYRPSDFLMFAPRTYWRLFELHNTAWWPAPPWLVLAGGVVLALLWCQRKNVPAGWLRGMAALLALGWAFSGWAFVAQRYAPINWAAEGLALACAVPALVLAALALPDCPLQAAASARYRAGLLLLGWAVVGHPLLAPIFDRPLLQAEVWMLAPDPTAVATLGWLLAVQPGARHARWLCALAWTATVAWCAVSAATLWTMGSAQGWVVAGLAVAAVGTRVATQRAPGAPAAGSASP</sequence>
<organism evidence="2 3">
    <name type="scientific">Aquincola tertiaricarbonis</name>
    <dbReference type="NCBI Taxonomy" id="391953"/>
    <lineage>
        <taxon>Bacteria</taxon>
        <taxon>Pseudomonadati</taxon>
        <taxon>Pseudomonadota</taxon>
        <taxon>Betaproteobacteria</taxon>
        <taxon>Burkholderiales</taxon>
        <taxon>Sphaerotilaceae</taxon>
        <taxon>Aquincola</taxon>
    </lineage>
</organism>
<evidence type="ECO:0000313" key="2">
    <source>
        <dbReference type="EMBL" id="URI05915.1"/>
    </source>
</evidence>
<name>A0ABY4S3H5_AQUTE</name>
<keyword evidence="1" id="KW-0812">Transmembrane</keyword>
<feature type="transmembrane region" description="Helical" evidence="1">
    <location>
        <begin position="153"/>
        <end position="172"/>
    </location>
</feature>
<dbReference type="RefSeq" id="WP_250194180.1">
    <property type="nucleotide sequence ID" value="NZ_CP097635.1"/>
</dbReference>
<evidence type="ECO:0000313" key="3">
    <source>
        <dbReference type="Proteomes" id="UP001056201"/>
    </source>
</evidence>
<evidence type="ECO:0008006" key="4">
    <source>
        <dbReference type="Google" id="ProtNLM"/>
    </source>
</evidence>
<keyword evidence="1" id="KW-1133">Transmembrane helix</keyword>
<gene>
    <name evidence="2" type="ORF">MW290_08150</name>
</gene>
<reference evidence="2" key="1">
    <citation type="submission" date="2022-05" db="EMBL/GenBank/DDBJ databases">
        <title>An RpoN-dependent PEP-CTERM gene is involved in floc formation of an Aquincola tertiaricarbonis strain.</title>
        <authorList>
            <person name="Qiu D."/>
            <person name="Xia M."/>
        </authorList>
    </citation>
    <scope>NUCLEOTIDE SEQUENCE</scope>
    <source>
        <strain evidence="2">RN12</strain>
    </source>
</reference>
<keyword evidence="1" id="KW-0472">Membrane</keyword>
<feature type="transmembrane region" description="Helical" evidence="1">
    <location>
        <begin position="63"/>
        <end position="81"/>
    </location>
</feature>
<dbReference type="EMBL" id="CP097635">
    <property type="protein sequence ID" value="URI05915.1"/>
    <property type="molecule type" value="Genomic_DNA"/>
</dbReference>
<proteinExistence type="predicted"/>